<sequence>MNNNDNIEYYKKYLKYKYNDLKYGGSKFSFRDRLKKFIPYFAKYTDRLENIDKKN</sequence>
<dbReference type="AlphaFoldDB" id="A0A6C0EFG2"/>
<accession>A0A6C0EFG2</accession>
<protein>
    <submittedName>
        <fullName evidence="1">Uncharacterized protein</fullName>
    </submittedName>
</protein>
<dbReference type="EMBL" id="MN739813">
    <property type="protein sequence ID" value="QHT27163.1"/>
    <property type="molecule type" value="Genomic_DNA"/>
</dbReference>
<name>A0A6C0EFG2_9ZZZZ</name>
<organism evidence="1">
    <name type="scientific">viral metagenome</name>
    <dbReference type="NCBI Taxonomy" id="1070528"/>
    <lineage>
        <taxon>unclassified sequences</taxon>
        <taxon>metagenomes</taxon>
        <taxon>organismal metagenomes</taxon>
    </lineage>
</organism>
<proteinExistence type="predicted"/>
<evidence type="ECO:0000313" key="1">
    <source>
        <dbReference type="EMBL" id="QHT27163.1"/>
    </source>
</evidence>
<reference evidence="1" key="1">
    <citation type="journal article" date="2020" name="Nature">
        <title>Giant virus diversity and host interactions through global metagenomics.</title>
        <authorList>
            <person name="Schulz F."/>
            <person name="Roux S."/>
            <person name="Paez-Espino D."/>
            <person name="Jungbluth S."/>
            <person name="Walsh D.A."/>
            <person name="Denef V.J."/>
            <person name="McMahon K.D."/>
            <person name="Konstantinidis K.T."/>
            <person name="Eloe-Fadrosh E.A."/>
            <person name="Kyrpides N.C."/>
            <person name="Woyke T."/>
        </authorList>
    </citation>
    <scope>NUCLEOTIDE SEQUENCE</scope>
    <source>
        <strain evidence="1">GVMAG-M-3300023179-2</strain>
    </source>
</reference>